<evidence type="ECO:0000259" key="3">
    <source>
        <dbReference type="SMART" id="SM00900"/>
    </source>
</evidence>
<evidence type="ECO:0000313" key="4">
    <source>
        <dbReference type="EMBL" id="CCH73387.1"/>
    </source>
</evidence>
<dbReference type="GO" id="GO:0016020">
    <property type="term" value="C:membrane"/>
    <property type="evidence" value="ECO:0007669"/>
    <property type="project" value="InterPro"/>
</dbReference>
<feature type="domain" description="FMN-binding" evidence="3">
    <location>
        <begin position="108"/>
        <end position="186"/>
    </location>
</feature>
<dbReference type="EMBL" id="CAJA01000185">
    <property type="protein sequence ID" value="CCH73387.1"/>
    <property type="molecule type" value="Genomic_DNA"/>
</dbReference>
<reference evidence="4 5" key="1">
    <citation type="journal article" date="2013" name="ISME J.">
        <title>A metabolic model for members of the genus Tetrasphaera involved in enhanced biological phosphorus removal.</title>
        <authorList>
            <person name="Kristiansen R."/>
            <person name="Nguyen H.T.T."/>
            <person name="Saunders A.M."/>
            <person name="Nielsen J.L."/>
            <person name="Wimmer R."/>
            <person name="Le V.Q."/>
            <person name="McIlroy S.J."/>
            <person name="Petrovski S."/>
            <person name="Seviour R.J."/>
            <person name="Calteau A."/>
            <person name="Nielsen K.L."/>
            <person name="Nielsen P.H."/>
        </authorList>
    </citation>
    <scope>NUCLEOTIDE SEQUENCE [LARGE SCALE GENOMIC DNA]</scope>
    <source>
        <strain evidence="4 5">Ben110</strain>
    </source>
</reference>
<gene>
    <name evidence="4" type="ORF">BN11_2650002</name>
</gene>
<evidence type="ECO:0000256" key="1">
    <source>
        <dbReference type="SAM" id="MobiDB-lite"/>
    </source>
</evidence>
<proteinExistence type="predicted"/>
<name>W6JWB9_9MICO</name>
<comment type="caution">
    <text evidence="4">The sequence shown here is derived from an EMBL/GenBank/DDBJ whole genome shotgun (WGS) entry which is preliminary data.</text>
</comment>
<evidence type="ECO:0000256" key="2">
    <source>
        <dbReference type="SAM" id="SignalP"/>
    </source>
</evidence>
<evidence type="ECO:0000313" key="5">
    <source>
        <dbReference type="Proteomes" id="UP000035763"/>
    </source>
</evidence>
<sequence length="189" mass="19460">MRKITLWLMSTLSALVLLFSYPTSRNATASSAVAAAAPTTTESSSGTTDSTDSATSQSPTGSATTDDTSSDATTESSTPGSSSTSSSSSDSSSSDAGTQTYAGDAVNTQWGLVQVQITVENGKITKSEVLQVPWSNHKDQEINSYAVPILNQETVDAQNSSIDMVSGATVTSVGYIQSLQSAIDQAHLS</sequence>
<dbReference type="SMART" id="SM00900">
    <property type="entry name" value="FMN_bind"/>
    <property type="match status" value="1"/>
</dbReference>
<keyword evidence="5" id="KW-1185">Reference proteome</keyword>
<keyword evidence="2" id="KW-0732">Signal</keyword>
<feature type="region of interest" description="Disordered" evidence="1">
    <location>
        <begin position="29"/>
        <end position="100"/>
    </location>
</feature>
<organism evidence="4 5">
    <name type="scientific">Nostocoides australiense Ben110</name>
    <dbReference type="NCBI Taxonomy" id="1193182"/>
    <lineage>
        <taxon>Bacteria</taxon>
        <taxon>Bacillati</taxon>
        <taxon>Actinomycetota</taxon>
        <taxon>Actinomycetes</taxon>
        <taxon>Micrococcales</taxon>
        <taxon>Intrasporangiaceae</taxon>
        <taxon>Nostocoides</taxon>
    </lineage>
</organism>
<dbReference type="OrthoDB" id="8099475at2"/>
<dbReference type="Proteomes" id="UP000035763">
    <property type="component" value="Unassembled WGS sequence"/>
</dbReference>
<dbReference type="STRING" id="1193182.BN11_2650002"/>
<dbReference type="GO" id="GO:0010181">
    <property type="term" value="F:FMN binding"/>
    <property type="evidence" value="ECO:0007669"/>
    <property type="project" value="InterPro"/>
</dbReference>
<dbReference type="Pfam" id="PF04205">
    <property type="entry name" value="FMN_bind"/>
    <property type="match status" value="1"/>
</dbReference>
<feature type="compositionally biased region" description="Low complexity" evidence="1">
    <location>
        <begin position="29"/>
        <end position="94"/>
    </location>
</feature>
<accession>W6JWB9</accession>
<dbReference type="Gene3D" id="3.90.1010.20">
    <property type="match status" value="1"/>
</dbReference>
<feature type="signal peptide" evidence="2">
    <location>
        <begin position="1"/>
        <end position="29"/>
    </location>
</feature>
<dbReference type="InterPro" id="IPR007329">
    <property type="entry name" value="FMN-bd"/>
</dbReference>
<dbReference type="AlphaFoldDB" id="W6JWB9"/>
<feature type="chain" id="PRO_5004878721" description="FMN-binding domain-containing protein" evidence="2">
    <location>
        <begin position="30"/>
        <end position="189"/>
    </location>
</feature>
<protein>
    <recommendedName>
        <fullName evidence="3">FMN-binding domain-containing protein</fullName>
    </recommendedName>
</protein>